<evidence type="ECO:0000313" key="4">
    <source>
        <dbReference type="Proteomes" id="UP001161669"/>
    </source>
</evidence>
<dbReference type="EMBL" id="AP018495">
    <property type="protein sequence ID" value="BBI30568.1"/>
    <property type="molecule type" value="Genomic_DNA"/>
</dbReference>
<sequence length="105" mass="10982">MDGDAELMQPLEAGEVPAYSHIWTGDAPSPPRNPLRPPHTGPDPRHIQPTLQPPRGQPAPAISAVATTTSDPVPFKFLGLDLIQLGAIGLACIVLVVMIAAFSSA</sequence>
<proteinExistence type="predicted"/>
<feature type="region of interest" description="Disordered" evidence="1">
    <location>
        <begin position="19"/>
        <end position="61"/>
    </location>
</feature>
<keyword evidence="2" id="KW-0472">Membrane</keyword>
<name>A0A3T1CXL3_9VIRU</name>
<dbReference type="KEGG" id="vg:80540920"/>
<reference evidence="4" key="1">
    <citation type="journal article" date="2019" name="J. Virol.">
        <title>Medusavirus, a novel large DNA virus discovered from hot spring water.</title>
        <authorList>
            <person name="Yoshikawa G."/>
            <person name="Blanc-Mathieu R."/>
            <person name="Song C."/>
            <person name="Kayama Y."/>
            <person name="Mochizuki T."/>
            <person name="Murata K."/>
            <person name="Ogata H."/>
            <person name="Takemura M."/>
        </authorList>
    </citation>
    <scope>NUCLEOTIDE SEQUENCE [LARGE SCALE GENOMIC DNA]</scope>
</reference>
<evidence type="ECO:0000256" key="2">
    <source>
        <dbReference type="SAM" id="Phobius"/>
    </source>
</evidence>
<keyword evidence="4" id="KW-1185">Reference proteome</keyword>
<evidence type="ECO:0000313" key="3">
    <source>
        <dbReference type="EMBL" id="BBI30568.1"/>
    </source>
</evidence>
<keyword evidence="2" id="KW-0812">Transmembrane</keyword>
<dbReference type="Proteomes" id="UP001161669">
    <property type="component" value="Segment"/>
</dbReference>
<organism evidence="3 4">
    <name type="scientific">Acanthamoeba castellanii medusavirus J1</name>
    <dbReference type="NCBI Taxonomy" id="3114988"/>
    <lineage>
        <taxon>Viruses</taxon>
        <taxon>Varidnaviria</taxon>
        <taxon>Bamfordvirae</taxon>
        <taxon>Nucleocytoviricota</taxon>
        <taxon>Megaviricetes</taxon>
        <taxon>Mamonoviridae</taxon>
        <taxon>Medusavirus</taxon>
        <taxon>Medusavirus medusae</taxon>
    </lineage>
</organism>
<feature type="transmembrane region" description="Helical" evidence="2">
    <location>
        <begin position="82"/>
        <end position="102"/>
    </location>
</feature>
<evidence type="ECO:0000256" key="1">
    <source>
        <dbReference type="SAM" id="MobiDB-lite"/>
    </source>
</evidence>
<keyword evidence="2" id="KW-1133">Transmembrane helix</keyword>
<feature type="compositionally biased region" description="Pro residues" evidence="1">
    <location>
        <begin position="28"/>
        <end position="41"/>
    </location>
</feature>
<protein>
    <submittedName>
        <fullName evidence="3">Uncharacterized protein</fullName>
    </submittedName>
</protein>
<accession>A0A3T1CXL3</accession>